<proteinExistence type="inferred from homology"/>
<evidence type="ECO:0000256" key="3">
    <source>
        <dbReference type="ARBA" id="ARBA00023134"/>
    </source>
</evidence>
<gene>
    <name evidence="4" type="ORF">BaRGS_00034970</name>
</gene>
<dbReference type="PROSITE" id="PS51421">
    <property type="entry name" value="RAS"/>
    <property type="match status" value="1"/>
</dbReference>
<dbReference type="Gene3D" id="3.40.50.300">
    <property type="entry name" value="P-loop containing nucleotide triphosphate hydrolases"/>
    <property type="match status" value="1"/>
</dbReference>
<dbReference type="GO" id="GO:0005525">
    <property type="term" value="F:GTP binding"/>
    <property type="evidence" value="ECO:0007669"/>
    <property type="project" value="UniProtKB-KW"/>
</dbReference>
<dbReference type="SMART" id="SM00174">
    <property type="entry name" value="RHO"/>
    <property type="match status" value="1"/>
</dbReference>
<dbReference type="Pfam" id="PF00071">
    <property type="entry name" value="Ras"/>
    <property type="match status" value="1"/>
</dbReference>
<accession>A0ABD0JG01</accession>
<dbReference type="Proteomes" id="UP001519460">
    <property type="component" value="Unassembled WGS sequence"/>
</dbReference>
<dbReference type="PANTHER" id="PTHR47981:SF42">
    <property type="entry name" value="RAS-RELATED PROTEIN RAB-7L1-LIKE ISOFORM X1"/>
    <property type="match status" value="1"/>
</dbReference>
<dbReference type="FunFam" id="3.40.50.300:FF:001447">
    <property type="entry name" value="Ras-related protein Rab-1B"/>
    <property type="match status" value="1"/>
</dbReference>
<name>A0ABD0JG01_9CAEN</name>
<dbReference type="SUPFAM" id="SSF52540">
    <property type="entry name" value="P-loop containing nucleoside triphosphate hydrolases"/>
    <property type="match status" value="1"/>
</dbReference>
<dbReference type="NCBIfam" id="TIGR00231">
    <property type="entry name" value="small_GTP"/>
    <property type="match status" value="1"/>
</dbReference>
<keyword evidence="2" id="KW-0547">Nucleotide-binding</keyword>
<evidence type="ECO:0008006" key="6">
    <source>
        <dbReference type="Google" id="ProtNLM"/>
    </source>
</evidence>
<dbReference type="PRINTS" id="PR00449">
    <property type="entry name" value="RASTRNSFRMNG"/>
</dbReference>
<dbReference type="PROSITE" id="PS51419">
    <property type="entry name" value="RAB"/>
    <property type="match status" value="1"/>
</dbReference>
<dbReference type="EMBL" id="JACVVK020000457">
    <property type="protein sequence ID" value="KAK7473802.1"/>
    <property type="molecule type" value="Genomic_DNA"/>
</dbReference>
<dbReference type="AlphaFoldDB" id="A0ABD0JG01"/>
<organism evidence="4 5">
    <name type="scientific">Batillaria attramentaria</name>
    <dbReference type="NCBI Taxonomy" id="370345"/>
    <lineage>
        <taxon>Eukaryota</taxon>
        <taxon>Metazoa</taxon>
        <taxon>Spiralia</taxon>
        <taxon>Lophotrochozoa</taxon>
        <taxon>Mollusca</taxon>
        <taxon>Gastropoda</taxon>
        <taxon>Caenogastropoda</taxon>
        <taxon>Sorbeoconcha</taxon>
        <taxon>Cerithioidea</taxon>
        <taxon>Batillariidae</taxon>
        <taxon>Batillaria</taxon>
    </lineage>
</organism>
<comment type="similarity">
    <text evidence="1">Belongs to the small GTPase superfamily. Rab family.</text>
</comment>
<dbReference type="PANTHER" id="PTHR47981">
    <property type="entry name" value="RAB FAMILY"/>
    <property type="match status" value="1"/>
</dbReference>
<evidence type="ECO:0000256" key="1">
    <source>
        <dbReference type="ARBA" id="ARBA00006270"/>
    </source>
</evidence>
<reference evidence="4 5" key="1">
    <citation type="journal article" date="2023" name="Sci. Data">
        <title>Genome assembly of the Korean intertidal mud-creeper Batillaria attramentaria.</title>
        <authorList>
            <person name="Patra A.K."/>
            <person name="Ho P.T."/>
            <person name="Jun S."/>
            <person name="Lee S.J."/>
            <person name="Kim Y."/>
            <person name="Won Y.J."/>
        </authorList>
    </citation>
    <scope>NUCLEOTIDE SEQUENCE [LARGE SCALE GENOMIC DNA]</scope>
    <source>
        <strain evidence="4">Wonlab-2016</strain>
    </source>
</reference>
<feature type="non-terminal residue" evidence="4">
    <location>
        <position position="189"/>
    </location>
</feature>
<dbReference type="InterPro" id="IPR027417">
    <property type="entry name" value="P-loop_NTPase"/>
</dbReference>
<keyword evidence="5" id="KW-1185">Reference proteome</keyword>
<evidence type="ECO:0000313" key="5">
    <source>
        <dbReference type="Proteomes" id="UP001519460"/>
    </source>
</evidence>
<evidence type="ECO:0000313" key="4">
    <source>
        <dbReference type="EMBL" id="KAK7473802.1"/>
    </source>
</evidence>
<evidence type="ECO:0000256" key="2">
    <source>
        <dbReference type="ARBA" id="ARBA00022741"/>
    </source>
</evidence>
<comment type="caution">
    <text evidence="4">The sequence shown here is derived from an EMBL/GenBank/DDBJ whole genome shotgun (WGS) entry which is preliminary data.</text>
</comment>
<protein>
    <recommendedName>
        <fullName evidence="6">Ras-related protein Rab</fullName>
    </recommendedName>
</protein>
<dbReference type="SMART" id="SM00173">
    <property type="entry name" value="RAS"/>
    <property type="match status" value="1"/>
</dbReference>
<dbReference type="SMART" id="SM00175">
    <property type="entry name" value="RAB"/>
    <property type="match status" value="1"/>
</dbReference>
<dbReference type="InterPro" id="IPR001806">
    <property type="entry name" value="Small_GTPase"/>
</dbReference>
<sequence length="189" mass="21471">MDDESKSSVQDYLANLPPSSVSRGSRREIVVKLLLIGDAMVGKTSLVQRYVNNVFLHHYKETIGVDFTLKVLHWSDDLTIKIQLWDIAGMERCSAVTRAYYRNANGCLLMFDLADLATFNRIPRWKEDLDSKCRLPDGSTIPCLLLGNKSDLPQWAVTRDDMHEASERYSFTGWRDISVKDNVGVDEAL</sequence>
<dbReference type="InterPro" id="IPR005225">
    <property type="entry name" value="Small_GTP-bd"/>
</dbReference>
<keyword evidence="3" id="KW-0342">GTP-binding</keyword>